<reference evidence="1 2" key="1">
    <citation type="submission" date="2017-11" db="EMBL/GenBank/DDBJ databases">
        <title>Reclassification of Bisgaard taxon 5 as Caviibacterium pharyngocola gen. nov., sp. nov.</title>
        <authorList>
            <person name="Christensen H."/>
        </authorList>
    </citation>
    <scope>NUCLEOTIDE SEQUENCE [LARGE SCALE GENOMIC DNA]</scope>
    <source>
        <strain evidence="1 2">7_3</strain>
    </source>
</reference>
<evidence type="ECO:0000313" key="2">
    <source>
        <dbReference type="Proteomes" id="UP000230282"/>
    </source>
</evidence>
<sequence>MKPFQYVSTHGEIHSLLPLWEKDRFLFRSETKIRMRGILRSKITFCNDDKLLPLIRPAGTFSHKGRRKMMINGYKGLSSV</sequence>
<name>A0A2M8RWV5_9PAST</name>
<keyword evidence="2" id="KW-1185">Reference proteome</keyword>
<gene>
    <name evidence="1" type="ORF">CVP04_04370</name>
</gene>
<dbReference type="Proteomes" id="UP000230282">
    <property type="component" value="Unassembled WGS sequence"/>
</dbReference>
<dbReference type="EMBL" id="PHGZ01000008">
    <property type="protein sequence ID" value="PJG83364.1"/>
    <property type="molecule type" value="Genomic_DNA"/>
</dbReference>
<proteinExistence type="predicted"/>
<organism evidence="1 2">
    <name type="scientific">Caviibacterium pharyngocola</name>
    <dbReference type="NCBI Taxonomy" id="28159"/>
    <lineage>
        <taxon>Bacteria</taxon>
        <taxon>Pseudomonadati</taxon>
        <taxon>Pseudomonadota</taxon>
        <taxon>Gammaproteobacteria</taxon>
        <taxon>Pasteurellales</taxon>
        <taxon>Pasteurellaceae</taxon>
        <taxon>Caviibacterium</taxon>
    </lineage>
</organism>
<dbReference type="AlphaFoldDB" id="A0A2M8RWV5"/>
<comment type="caution">
    <text evidence="1">The sequence shown here is derived from an EMBL/GenBank/DDBJ whole genome shotgun (WGS) entry which is preliminary data.</text>
</comment>
<accession>A0A2M8RWV5</accession>
<evidence type="ECO:0000313" key="1">
    <source>
        <dbReference type="EMBL" id="PJG83364.1"/>
    </source>
</evidence>
<protein>
    <submittedName>
        <fullName evidence="1">Uncharacterized protein</fullName>
    </submittedName>
</protein>